<sequence length="57" mass="6788">MDFWCSSLPMDDEFKELVIRMNNPRKFHHMLSRRSSSGIRKYHCTEIPPTDGHNPLK</sequence>
<dbReference type="Gramene" id="OIV99977">
    <property type="protein sequence ID" value="OIV99977"/>
    <property type="gene ID" value="TanjilG_26315"/>
</dbReference>
<accession>A0A4P1R2F7</accession>
<dbReference type="EMBL" id="CM007372">
    <property type="protein sequence ID" value="OIV99977.1"/>
    <property type="molecule type" value="Genomic_DNA"/>
</dbReference>
<proteinExistence type="predicted"/>
<gene>
    <name evidence="1" type="ORF">TanjilG_26315</name>
</gene>
<dbReference type="AlphaFoldDB" id="A0A4P1R2F7"/>
<keyword evidence="2" id="KW-1185">Reference proteome</keyword>
<dbReference type="Proteomes" id="UP000188354">
    <property type="component" value="Chromosome LG12"/>
</dbReference>
<protein>
    <submittedName>
        <fullName evidence="1">Uncharacterized protein</fullName>
    </submittedName>
</protein>
<name>A0A4P1R2F7_LUPAN</name>
<organism evidence="1 2">
    <name type="scientific">Lupinus angustifolius</name>
    <name type="common">Narrow-leaved blue lupine</name>
    <dbReference type="NCBI Taxonomy" id="3871"/>
    <lineage>
        <taxon>Eukaryota</taxon>
        <taxon>Viridiplantae</taxon>
        <taxon>Streptophyta</taxon>
        <taxon>Embryophyta</taxon>
        <taxon>Tracheophyta</taxon>
        <taxon>Spermatophyta</taxon>
        <taxon>Magnoliopsida</taxon>
        <taxon>eudicotyledons</taxon>
        <taxon>Gunneridae</taxon>
        <taxon>Pentapetalae</taxon>
        <taxon>rosids</taxon>
        <taxon>fabids</taxon>
        <taxon>Fabales</taxon>
        <taxon>Fabaceae</taxon>
        <taxon>Papilionoideae</taxon>
        <taxon>50 kb inversion clade</taxon>
        <taxon>genistoids sensu lato</taxon>
        <taxon>core genistoids</taxon>
        <taxon>Genisteae</taxon>
        <taxon>Lupinus</taxon>
    </lineage>
</organism>
<evidence type="ECO:0000313" key="2">
    <source>
        <dbReference type="Proteomes" id="UP000188354"/>
    </source>
</evidence>
<evidence type="ECO:0000313" key="1">
    <source>
        <dbReference type="EMBL" id="OIV99977.1"/>
    </source>
</evidence>
<reference evidence="1 2" key="1">
    <citation type="journal article" date="2017" name="Plant Biotechnol. J.">
        <title>A comprehensive draft genome sequence for lupin (Lupinus angustifolius), an emerging health food: insights into plant-microbe interactions and legume evolution.</title>
        <authorList>
            <person name="Hane J.K."/>
            <person name="Ming Y."/>
            <person name="Kamphuis L.G."/>
            <person name="Nelson M.N."/>
            <person name="Garg G."/>
            <person name="Atkins C.A."/>
            <person name="Bayer P.E."/>
            <person name="Bravo A."/>
            <person name="Bringans S."/>
            <person name="Cannon S."/>
            <person name="Edwards D."/>
            <person name="Foley R."/>
            <person name="Gao L.L."/>
            <person name="Harrison M.J."/>
            <person name="Huang W."/>
            <person name="Hurgobin B."/>
            <person name="Li S."/>
            <person name="Liu C.W."/>
            <person name="McGrath A."/>
            <person name="Morahan G."/>
            <person name="Murray J."/>
            <person name="Weller J."/>
            <person name="Jian J."/>
            <person name="Singh K.B."/>
        </authorList>
    </citation>
    <scope>NUCLEOTIDE SEQUENCE [LARGE SCALE GENOMIC DNA]</scope>
    <source>
        <strain evidence="2">cv. Tanjil</strain>
        <tissue evidence="1">Whole plant</tissue>
    </source>
</reference>